<proteinExistence type="predicted"/>
<dbReference type="GO" id="GO:0003723">
    <property type="term" value="F:RNA binding"/>
    <property type="evidence" value="ECO:0007669"/>
    <property type="project" value="InterPro"/>
</dbReference>
<dbReference type="Gene3D" id="1.25.10.10">
    <property type="entry name" value="Leucine-rich Repeat Variant"/>
    <property type="match status" value="2"/>
</dbReference>
<dbReference type="GO" id="GO:0000472">
    <property type="term" value="P:endonucleolytic cleavage to generate mature 5'-end of SSU-rRNA from (SSU-rRNA, 5.8S rRNA, LSU-rRNA)"/>
    <property type="evidence" value="ECO:0007669"/>
    <property type="project" value="TreeGrafter"/>
</dbReference>
<dbReference type="InterPro" id="IPR016024">
    <property type="entry name" value="ARM-type_fold"/>
</dbReference>
<keyword evidence="2" id="KW-0677">Repeat</keyword>
<organism evidence="7 10">
    <name type="scientific">Synchytrium endobioticum</name>
    <dbReference type="NCBI Taxonomy" id="286115"/>
    <lineage>
        <taxon>Eukaryota</taxon>
        <taxon>Fungi</taxon>
        <taxon>Fungi incertae sedis</taxon>
        <taxon>Chytridiomycota</taxon>
        <taxon>Chytridiomycota incertae sedis</taxon>
        <taxon>Chytridiomycetes</taxon>
        <taxon>Synchytriales</taxon>
        <taxon>Synchytriaceae</taxon>
        <taxon>Synchytrium</taxon>
    </lineage>
</organism>
<dbReference type="PANTHER" id="PTHR13102">
    <property type="entry name" value="NUCLEOLAR PROTEIN 9"/>
    <property type="match status" value="1"/>
</dbReference>
<dbReference type="InterPro" id="IPR011989">
    <property type="entry name" value="ARM-like"/>
</dbReference>
<dbReference type="GO" id="GO:0030688">
    <property type="term" value="C:preribosome, small subunit precursor"/>
    <property type="evidence" value="ECO:0007669"/>
    <property type="project" value="TreeGrafter"/>
</dbReference>
<dbReference type="Pfam" id="PF22493">
    <property type="entry name" value="PUF_NOP9"/>
    <property type="match status" value="1"/>
</dbReference>
<dbReference type="GO" id="GO:0000480">
    <property type="term" value="P:endonucleolytic cleavage in 5'-ETS of tricistronic rRNA transcript (SSU-rRNA, 5.8S rRNA, LSU-rRNA)"/>
    <property type="evidence" value="ECO:0007669"/>
    <property type="project" value="TreeGrafter"/>
</dbReference>
<feature type="compositionally biased region" description="Basic residues" evidence="6">
    <location>
        <begin position="8"/>
        <end position="20"/>
    </location>
</feature>
<evidence type="ECO:0000256" key="4">
    <source>
        <dbReference type="ARBA" id="ARBA00031929"/>
    </source>
</evidence>
<gene>
    <name evidence="7" type="ORF">SeLEV6574_g06271</name>
    <name evidence="8" type="ORF">SeMB42_g05287</name>
</gene>
<dbReference type="EMBL" id="QEAM01000343">
    <property type="protein sequence ID" value="TPX41062.1"/>
    <property type="molecule type" value="Genomic_DNA"/>
</dbReference>
<dbReference type="Proteomes" id="UP000320475">
    <property type="component" value="Unassembled WGS sequence"/>
</dbReference>
<feature type="compositionally biased region" description="Polar residues" evidence="6">
    <location>
        <begin position="68"/>
        <end position="79"/>
    </location>
</feature>
<dbReference type="GO" id="GO:0000056">
    <property type="term" value="P:ribosomal small subunit export from nucleus"/>
    <property type="evidence" value="ECO:0007669"/>
    <property type="project" value="TreeGrafter"/>
</dbReference>
<dbReference type="PANTHER" id="PTHR13102:SF0">
    <property type="entry name" value="NUCLEOLAR PROTEIN 9"/>
    <property type="match status" value="1"/>
</dbReference>
<dbReference type="InterPro" id="IPR001313">
    <property type="entry name" value="Pumilio_RNA-bd_rpt"/>
</dbReference>
<sequence length="708" mass="80826">MTKEKEKKTRRGSRAGKQKRDKLQKPDAQIKKRKLKQKEKLDDNDSVIISAPIPPPKEPLPIAGHPTLNFTPASTSSTTHPERQQHQELQQPEDYWLVKPDLRHYLNSIEGTLQHQFGKSWNVAHEEAEDDEDKQLLLRNAFKEMKGSEKEIAGDAECSRILEALLDVVMDEELIQQTFEAFQKHFNDLAKHRIASHVMQKVIRLVEAIARRHDNLANSSFLNFCKVNVAPQAHTLVSDRYGTHVLRTIFSLLCGHQHLIVEAEHRKQQKFPRYNPMELKEGEESLQGPKSQQGPNGQPTTQLPVTPEYTSTFESLCSTMMQKLETSVLQVLAFDKVANPTLQLLLLSEKTSLPFLDKLFAMANWSTAIDGPRNDFLIELFRHPIGSRLAEKLIMNADGRVLRKLYMTYLSGHLMDLCQNSISNFVVQKYISRLITAKQLNKVIKELCEHFSTFFHSSRIGVCSALVSASARIGAHHQAMFDALVAATSTDPKESPQEFLKKILYRPVVEPTSVSRRMEGRKRKSNDIDEDIKERIHIQGAIIVESLIQFPNEYSQFVLAGYLNLPKAEAVAWAFDPTASRMLERLIRTEQIRYQSKQGIYSVFGDKYTQMAIDRSASHVVDSLFKLADIDKKQQIAANLSQNFTPISNSLYGRLVLRNLRIEEYRKSKADWTTRWNNLEKKKLSLNSFVDEITAAANAFKPTIRSVK</sequence>
<dbReference type="VEuPathDB" id="FungiDB:SeMB42_g05287"/>
<dbReference type="SUPFAM" id="SSF48371">
    <property type="entry name" value="ARM repeat"/>
    <property type="match status" value="1"/>
</dbReference>
<feature type="region of interest" description="Disordered" evidence="6">
    <location>
        <begin position="1"/>
        <end position="90"/>
    </location>
</feature>
<dbReference type="Proteomes" id="UP000317494">
    <property type="component" value="Unassembled WGS sequence"/>
</dbReference>
<evidence type="ECO:0000256" key="1">
    <source>
        <dbReference type="ARBA" id="ARBA00016427"/>
    </source>
</evidence>
<dbReference type="PROSITE" id="PS50302">
    <property type="entry name" value="PUM"/>
    <property type="match status" value="1"/>
</dbReference>
<evidence type="ECO:0000313" key="10">
    <source>
        <dbReference type="Proteomes" id="UP000320475"/>
    </source>
</evidence>
<reference evidence="9 10" key="1">
    <citation type="journal article" date="2019" name="Sci. Rep.">
        <title>Comparative genomics of chytrid fungi reveal insights into the obligate biotrophic and pathogenic lifestyle of Synchytrium endobioticum.</title>
        <authorList>
            <person name="van de Vossenberg B.T.L.H."/>
            <person name="Warris S."/>
            <person name="Nguyen H.D.T."/>
            <person name="van Gent-Pelzer M.P.E."/>
            <person name="Joly D.L."/>
            <person name="van de Geest H.C."/>
            <person name="Bonants P.J.M."/>
            <person name="Smith D.S."/>
            <person name="Levesque C.A."/>
            <person name="van der Lee T.A.J."/>
        </authorList>
    </citation>
    <scope>NUCLEOTIDE SEQUENCE [LARGE SCALE GENOMIC DNA]</scope>
    <source>
        <strain evidence="7 10">LEV6574</strain>
        <strain evidence="8 9">MB42</strain>
    </source>
</reference>
<dbReference type="SMART" id="SM00025">
    <property type="entry name" value="Pumilio"/>
    <property type="match status" value="6"/>
</dbReference>
<evidence type="ECO:0000313" key="7">
    <source>
        <dbReference type="EMBL" id="TPX41062.1"/>
    </source>
</evidence>
<keyword evidence="9" id="KW-1185">Reference proteome</keyword>
<feature type="compositionally biased region" description="Polar residues" evidence="6">
    <location>
        <begin position="288"/>
        <end position="305"/>
    </location>
</feature>
<dbReference type="EMBL" id="QEAN01000245">
    <property type="protein sequence ID" value="TPX42097.1"/>
    <property type="molecule type" value="Genomic_DNA"/>
</dbReference>
<dbReference type="STRING" id="286115.A0A507CPJ7"/>
<protein>
    <recommendedName>
        <fullName evidence="1">Nucleolar protein 9</fullName>
    </recommendedName>
    <alternativeName>
        <fullName evidence="3 4">Pumilio domain-containing protein NOP9</fullName>
    </alternativeName>
</protein>
<feature type="repeat" description="Pumilio" evidence="5">
    <location>
        <begin position="409"/>
        <end position="445"/>
    </location>
</feature>
<evidence type="ECO:0000256" key="5">
    <source>
        <dbReference type="PROSITE-ProRule" id="PRU00317"/>
    </source>
</evidence>
<evidence type="ECO:0000256" key="6">
    <source>
        <dbReference type="SAM" id="MobiDB-lite"/>
    </source>
</evidence>
<dbReference type="GO" id="GO:0005730">
    <property type="term" value="C:nucleolus"/>
    <property type="evidence" value="ECO:0007669"/>
    <property type="project" value="TreeGrafter"/>
</dbReference>
<comment type="caution">
    <text evidence="7">The sequence shown here is derived from an EMBL/GenBank/DDBJ whole genome shotgun (WGS) entry which is preliminary data.</text>
</comment>
<dbReference type="AlphaFoldDB" id="A0A507CPJ7"/>
<dbReference type="OrthoDB" id="392571at2759"/>
<evidence type="ECO:0000256" key="2">
    <source>
        <dbReference type="ARBA" id="ARBA00022737"/>
    </source>
</evidence>
<feature type="compositionally biased region" description="Basic and acidic residues" evidence="6">
    <location>
        <begin position="21"/>
        <end position="30"/>
    </location>
</feature>
<evidence type="ECO:0000256" key="3">
    <source>
        <dbReference type="ARBA" id="ARBA00030932"/>
    </source>
</evidence>
<dbReference type="GO" id="GO:0030686">
    <property type="term" value="C:90S preribosome"/>
    <property type="evidence" value="ECO:0007669"/>
    <property type="project" value="TreeGrafter"/>
</dbReference>
<evidence type="ECO:0000313" key="8">
    <source>
        <dbReference type="EMBL" id="TPX42097.1"/>
    </source>
</evidence>
<accession>A0A507CPJ7</accession>
<dbReference type="GO" id="GO:0000447">
    <property type="term" value="P:endonucleolytic cleavage in ITS1 to separate SSU-rRNA from 5.8S rRNA and LSU-rRNA from tricistronic rRNA transcript (SSU-rRNA, 5.8S rRNA, LSU-rRNA)"/>
    <property type="evidence" value="ECO:0007669"/>
    <property type="project" value="TreeGrafter"/>
</dbReference>
<feature type="region of interest" description="Disordered" evidence="6">
    <location>
        <begin position="281"/>
        <end position="305"/>
    </location>
</feature>
<evidence type="ECO:0000313" key="9">
    <source>
        <dbReference type="Proteomes" id="UP000317494"/>
    </source>
</evidence>
<name>A0A507CPJ7_9FUNG</name>
<dbReference type="InterPro" id="IPR040000">
    <property type="entry name" value="NOP9"/>
</dbReference>